<evidence type="ECO:0000256" key="7">
    <source>
        <dbReference type="SAM" id="MobiDB-lite"/>
    </source>
</evidence>
<dbReference type="PROSITE" id="PS00463">
    <property type="entry name" value="ZN2_CY6_FUNGAL_1"/>
    <property type="match status" value="1"/>
</dbReference>
<feature type="compositionally biased region" description="Low complexity" evidence="7">
    <location>
        <begin position="464"/>
        <end position="481"/>
    </location>
</feature>
<dbReference type="EMBL" id="JAWCUI010000052">
    <property type="protein sequence ID" value="KAL1891538.1"/>
    <property type="molecule type" value="Genomic_DNA"/>
</dbReference>
<gene>
    <name evidence="9" type="ORF">Sste5346_007630</name>
</gene>
<evidence type="ECO:0000256" key="5">
    <source>
        <dbReference type="ARBA" id="ARBA00023163"/>
    </source>
</evidence>
<organism evidence="9 10">
    <name type="scientific">Sporothrix stenoceras</name>
    <dbReference type="NCBI Taxonomy" id="5173"/>
    <lineage>
        <taxon>Eukaryota</taxon>
        <taxon>Fungi</taxon>
        <taxon>Dikarya</taxon>
        <taxon>Ascomycota</taxon>
        <taxon>Pezizomycotina</taxon>
        <taxon>Sordariomycetes</taxon>
        <taxon>Sordariomycetidae</taxon>
        <taxon>Ophiostomatales</taxon>
        <taxon>Ophiostomataceae</taxon>
        <taxon>Sporothrix</taxon>
    </lineage>
</organism>
<dbReference type="InterPro" id="IPR036864">
    <property type="entry name" value="Zn2-C6_fun-type_DNA-bd_sf"/>
</dbReference>
<dbReference type="SMART" id="SM00066">
    <property type="entry name" value="GAL4"/>
    <property type="match status" value="1"/>
</dbReference>
<keyword evidence="1" id="KW-0479">Metal-binding</keyword>
<feature type="compositionally biased region" description="Low complexity" evidence="7">
    <location>
        <begin position="190"/>
        <end position="205"/>
    </location>
</feature>
<evidence type="ECO:0000256" key="6">
    <source>
        <dbReference type="ARBA" id="ARBA00023242"/>
    </source>
</evidence>
<feature type="compositionally biased region" description="Low complexity" evidence="7">
    <location>
        <begin position="165"/>
        <end position="183"/>
    </location>
</feature>
<feature type="compositionally biased region" description="Pro residues" evidence="7">
    <location>
        <begin position="155"/>
        <end position="164"/>
    </location>
</feature>
<feature type="region of interest" description="Disordered" evidence="7">
    <location>
        <begin position="783"/>
        <end position="851"/>
    </location>
</feature>
<feature type="region of interest" description="Disordered" evidence="7">
    <location>
        <begin position="448"/>
        <end position="495"/>
    </location>
</feature>
<keyword evidence="6" id="KW-0539">Nucleus</keyword>
<evidence type="ECO:0000313" key="10">
    <source>
        <dbReference type="Proteomes" id="UP001583186"/>
    </source>
</evidence>
<feature type="region of interest" description="Disordered" evidence="7">
    <location>
        <begin position="1"/>
        <end position="224"/>
    </location>
</feature>
<name>A0ABR3YUT2_9PEZI</name>
<evidence type="ECO:0000259" key="8">
    <source>
        <dbReference type="PROSITE" id="PS50048"/>
    </source>
</evidence>
<keyword evidence="5" id="KW-0804">Transcription</keyword>
<feature type="compositionally biased region" description="Pro residues" evidence="7">
    <location>
        <begin position="98"/>
        <end position="117"/>
    </location>
</feature>
<dbReference type="SUPFAM" id="SSF57701">
    <property type="entry name" value="Zn2/Cys6 DNA-binding domain"/>
    <property type="match status" value="1"/>
</dbReference>
<dbReference type="Proteomes" id="UP001583186">
    <property type="component" value="Unassembled WGS sequence"/>
</dbReference>
<feature type="compositionally biased region" description="Basic and acidic residues" evidence="7">
    <location>
        <begin position="50"/>
        <end position="63"/>
    </location>
</feature>
<protein>
    <recommendedName>
        <fullName evidence="8">Zn(2)-C6 fungal-type domain-containing protein</fullName>
    </recommendedName>
</protein>
<feature type="compositionally biased region" description="Polar residues" evidence="7">
    <location>
        <begin position="142"/>
        <end position="151"/>
    </location>
</feature>
<dbReference type="PANTHER" id="PTHR36206:SF4">
    <property type="entry name" value="HYPOTHETICAL CONSERVED PROTEIN (EUROFUNG)-RELATED"/>
    <property type="match status" value="1"/>
</dbReference>
<dbReference type="Gene3D" id="4.10.240.10">
    <property type="entry name" value="Zn(2)-C6 fungal-type DNA-binding domain"/>
    <property type="match status" value="1"/>
</dbReference>
<dbReference type="InterPro" id="IPR001138">
    <property type="entry name" value="Zn2Cys6_DnaBD"/>
</dbReference>
<feature type="compositionally biased region" description="Low complexity" evidence="7">
    <location>
        <begin position="834"/>
        <end position="851"/>
    </location>
</feature>
<keyword evidence="2" id="KW-0862">Zinc</keyword>
<dbReference type="PANTHER" id="PTHR36206">
    <property type="entry name" value="ASPERCRYPTIN BIOSYNTHESIS CLUSTER-SPECIFIC TRANSCRIPTION REGULATOR ATNN-RELATED"/>
    <property type="match status" value="1"/>
</dbReference>
<feature type="region of interest" description="Disordered" evidence="7">
    <location>
        <begin position="639"/>
        <end position="658"/>
    </location>
</feature>
<evidence type="ECO:0000313" key="9">
    <source>
        <dbReference type="EMBL" id="KAL1891538.1"/>
    </source>
</evidence>
<evidence type="ECO:0000256" key="1">
    <source>
        <dbReference type="ARBA" id="ARBA00022723"/>
    </source>
</evidence>
<dbReference type="InterPro" id="IPR052360">
    <property type="entry name" value="Transcr_Regulatory_Proteins"/>
</dbReference>
<dbReference type="CDD" id="cd00067">
    <property type="entry name" value="GAL4"/>
    <property type="match status" value="1"/>
</dbReference>
<feature type="compositionally biased region" description="Low complexity" evidence="7">
    <location>
        <begin position="1"/>
        <end position="34"/>
    </location>
</feature>
<keyword evidence="3" id="KW-0805">Transcription regulation</keyword>
<evidence type="ECO:0000256" key="4">
    <source>
        <dbReference type="ARBA" id="ARBA00023125"/>
    </source>
</evidence>
<feature type="compositionally biased region" description="Basic residues" evidence="7">
    <location>
        <begin position="35"/>
        <end position="46"/>
    </location>
</feature>
<keyword evidence="10" id="KW-1185">Reference proteome</keyword>
<keyword evidence="4" id="KW-0238">DNA-binding</keyword>
<feature type="compositionally biased region" description="Low complexity" evidence="7">
    <location>
        <begin position="783"/>
        <end position="801"/>
    </location>
</feature>
<accession>A0ABR3YUT2</accession>
<sequence>MASNPPAHIPPASASAPSSSAPPDSSSAADSSAPRRGRASRPKVKTGCKVCKERRIKCDEKRPSCSQCERSKKVCTGYPPPPRSSRPFEEIAIAPRPALAPGPGPALAPAPLAPRPLAPLASGPAPLAAAPRPYLPPGPGPTYTQPIRQSIQPHPQHPQPPQPHLLPQQPLQPRFISNPQSHFPIPPSQSQPQSQSKPAQSASRQLQTTQRRVQKLQQRRNVPPNIPIAAMTTMSGYTIQYHPSINLPLTEREGLYFQLFRLQTASELSGFFDDVFWTRLVLAECHSEAAIRHATVALGALYKTLETTTESPPTSPADPSYNNHDTAREHWQVALKQYSEACRELRTIGGEDERAQRTRLMATVLLACFDSFIGHHKHAIVTIQSGLALLNQLRVDRRRALADPSTASEPVESELTQMFTRLAIQAKSYDMAFHFPQPYVVQLMSTGKPAASPGNPATSTSVEPSGATPDSATSPPAAAPSNEPPPLPTSTHQNPIPAQFTTLREARLSWDTLLEHIFRYMEMMLQLAKGPPNLLPSSMKSHGTRFAAYMEAWSNAFEPLLINRHRPGVSTQEKCGIAVLKMFQIMGVILYVMTFSDSEMMFDSYQQQFKEIVDLASEVVGDEERRAAAARCPDPTKCVHDFHSNHPPPTGGSNNSQGDYDTRHGFEYRTSHIKASFSTDLGIVPPLYVVATKSRDRVLRRQAIQLLRSSSRREGMWDSELAARIAMWVVDIEEEGEEDEFYEALQRYGHVGGAGSVPSGITEDSIVTLSADSLLLLQGQHGLEQQRPQPQPIQPEQAQPPSRGSSVDFGTVPLGPGGNARWDMRRASQASVLHTTSGASSHSSSTASPQDLHASLASLNSQGSSNLSSPPLQSPLVAVPAAAAPVGAPPTAHVVTAFSYITAPLDPSLPYYMQTQHPIPAEKRVLVKACEFDLREHTATLKCGTRGLAKDALDAKTRQTQIRW</sequence>
<evidence type="ECO:0000256" key="2">
    <source>
        <dbReference type="ARBA" id="ARBA00022833"/>
    </source>
</evidence>
<feature type="compositionally biased region" description="Low complexity" evidence="7">
    <location>
        <begin position="118"/>
        <end position="132"/>
    </location>
</feature>
<feature type="domain" description="Zn(2)-C6 fungal-type" evidence="8">
    <location>
        <begin position="47"/>
        <end position="76"/>
    </location>
</feature>
<reference evidence="9 10" key="1">
    <citation type="journal article" date="2024" name="IMA Fungus">
        <title>IMA Genome - F19 : A genome assembly and annotation guide to empower mycologists, including annotated draft genome sequences of Ceratocystis pirilliformis, Diaporthe australafricana, Fusarium ophioides, Paecilomyces lecythidis, and Sporothrix stenoceras.</title>
        <authorList>
            <person name="Aylward J."/>
            <person name="Wilson A.M."/>
            <person name="Visagie C.M."/>
            <person name="Spraker J."/>
            <person name="Barnes I."/>
            <person name="Buitendag C."/>
            <person name="Ceriani C."/>
            <person name="Del Mar Angel L."/>
            <person name="du Plessis D."/>
            <person name="Fuchs T."/>
            <person name="Gasser K."/>
            <person name="Kramer D."/>
            <person name="Li W."/>
            <person name="Munsamy K."/>
            <person name="Piso A."/>
            <person name="Price J.L."/>
            <person name="Sonnekus B."/>
            <person name="Thomas C."/>
            <person name="van der Nest A."/>
            <person name="van Dijk A."/>
            <person name="van Heerden A."/>
            <person name="van Vuuren N."/>
            <person name="Yilmaz N."/>
            <person name="Duong T.A."/>
            <person name="van der Merwe N.A."/>
            <person name="Wingfield M.J."/>
            <person name="Wingfield B.D."/>
        </authorList>
    </citation>
    <scope>NUCLEOTIDE SEQUENCE [LARGE SCALE GENOMIC DNA]</scope>
    <source>
        <strain evidence="9 10">CMW 5346</strain>
    </source>
</reference>
<proteinExistence type="predicted"/>
<evidence type="ECO:0000256" key="3">
    <source>
        <dbReference type="ARBA" id="ARBA00023015"/>
    </source>
</evidence>
<dbReference type="PROSITE" id="PS50048">
    <property type="entry name" value="ZN2_CY6_FUNGAL_2"/>
    <property type="match status" value="1"/>
</dbReference>
<comment type="caution">
    <text evidence="9">The sequence shown here is derived from an EMBL/GenBank/DDBJ whole genome shotgun (WGS) entry which is preliminary data.</text>
</comment>
<dbReference type="Pfam" id="PF00172">
    <property type="entry name" value="Zn_clus"/>
    <property type="match status" value="1"/>
</dbReference>